<dbReference type="AlphaFoldDB" id="A0A1G2D0R4"/>
<proteinExistence type="predicted"/>
<feature type="domain" description="Putative endonuclease Z1" evidence="1">
    <location>
        <begin position="294"/>
        <end position="515"/>
    </location>
</feature>
<dbReference type="EMBL" id="MHLI01000004">
    <property type="protein sequence ID" value="OGZ06348.1"/>
    <property type="molecule type" value="Genomic_DNA"/>
</dbReference>
<dbReference type="Proteomes" id="UP000177122">
    <property type="component" value="Unassembled WGS sequence"/>
</dbReference>
<organism evidence="2 3">
    <name type="scientific">Candidatus Lloydbacteria bacterium RIFCSPHIGHO2_01_FULL_49_22</name>
    <dbReference type="NCBI Taxonomy" id="1798658"/>
    <lineage>
        <taxon>Bacteria</taxon>
        <taxon>Candidatus Lloydiibacteriota</taxon>
    </lineage>
</organism>
<dbReference type="Pfam" id="PF10593">
    <property type="entry name" value="Z1"/>
    <property type="match status" value="1"/>
</dbReference>
<protein>
    <recommendedName>
        <fullName evidence="1">Putative endonuclease Z1 domain-containing protein</fullName>
    </recommendedName>
</protein>
<evidence type="ECO:0000313" key="2">
    <source>
        <dbReference type="EMBL" id="OGZ06348.1"/>
    </source>
</evidence>
<dbReference type="InterPro" id="IPR018310">
    <property type="entry name" value="Put_endonuclease_Z1-dom"/>
</dbReference>
<reference evidence="2 3" key="1">
    <citation type="journal article" date="2016" name="Nat. Commun.">
        <title>Thousands of microbial genomes shed light on interconnected biogeochemical processes in an aquifer system.</title>
        <authorList>
            <person name="Anantharaman K."/>
            <person name="Brown C.T."/>
            <person name="Hug L.A."/>
            <person name="Sharon I."/>
            <person name="Castelle C.J."/>
            <person name="Probst A.J."/>
            <person name="Thomas B.C."/>
            <person name="Singh A."/>
            <person name="Wilkins M.J."/>
            <person name="Karaoz U."/>
            <person name="Brodie E.L."/>
            <person name="Williams K.H."/>
            <person name="Hubbard S.S."/>
            <person name="Banfield J.F."/>
        </authorList>
    </citation>
    <scope>NUCLEOTIDE SEQUENCE [LARGE SCALE GENOMIC DNA]</scope>
</reference>
<evidence type="ECO:0000313" key="3">
    <source>
        <dbReference type="Proteomes" id="UP000177122"/>
    </source>
</evidence>
<comment type="caution">
    <text evidence="2">The sequence shown here is derived from an EMBL/GenBank/DDBJ whole genome shotgun (WGS) entry which is preliminary data.</text>
</comment>
<name>A0A1G2D0R4_9BACT</name>
<gene>
    <name evidence="2" type="ORF">A2845_00935</name>
</gene>
<accession>A0A1G2D0R4</accession>
<evidence type="ECO:0000259" key="1">
    <source>
        <dbReference type="Pfam" id="PF10593"/>
    </source>
</evidence>
<sequence>MITNGEFFNATLEALDFEGDDQQRRDTEANAGNIVQAVMTAYGAPAGGVIDPTSTPTPPPVGLVYGRIQSGKTRAMIASTALAFDNGFRISVVMTSNINDLVTQTHGDFTSGLHGVMTFTKDDDLGREVENVKMQMERGNGRLLIVCSKGAGSLQNVSTFLTNIGAGEYPAIIFDDEGDQASLDTNTARRARGEVAIDPSTINRIIQNNLKGALIRHVYVSVTGTPQAVLLQSVGSTHRASFITMLPPGRSYIGGDHFFSTGEPEDNPDRLIEIVEHDEKDQLLNMDAIVPDGLRHSILFFLVSASAAILTIGPKSKGYAHLSHPSLRNNEQECAETRINVFLAEVASALFEEGETEIERELRAAYENLRTTLGDETPDFADVVETIKKQLATRKILVINAKVKRQGIAYGPGLNFLIGGNTLGRGIAVKNLLVTYYVRDARVSQIDTMHQHARMYGYRLATLKHTRLFIPRHLYYRFRDIHESDTDLRAFIEAHKDQLPGSFPVEYTEELRTTRGNVLDVNNMDALRPRMHVFPNYVIVPQAVRGYEQTIERMRARFVLPTATEHELAAAYPDGLEISKDEAIELATGIKTHSKNTWRDKTIAVVIGKVAAHYNDRVLLRFRTANRTVGVDGFISTGAVSGDELRTARDGAIPTLWIMSVTTRGGDGVPAGERFMYPTFIIPENFPRLFMFNRG</sequence>